<dbReference type="RefSeq" id="WP_153816577.1">
    <property type="nucleotide sequence ID" value="NZ_BJFL01000035.1"/>
</dbReference>
<comment type="caution">
    <text evidence="3">The sequence shown here is derived from an EMBL/GenBank/DDBJ whole genome shotgun (WGS) entry which is preliminary data.</text>
</comment>
<feature type="compositionally biased region" description="Low complexity" evidence="1">
    <location>
        <begin position="205"/>
        <end position="220"/>
    </location>
</feature>
<dbReference type="OrthoDB" id="3691936at2"/>
<evidence type="ECO:0000256" key="2">
    <source>
        <dbReference type="SAM" id="SignalP"/>
    </source>
</evidence>
<feature type="compositionally biased region" description="Pro residues" evidence="1">
    <location>
        <begin position="163"/>
        <end position="173"/>
    </location>
</feature>
<sequence>MRTRKAGRAAAGAVAVAVAAGIAVLGAGAGTAAADDHGALDTCLASVQGAPGQQVTLAPAAVLQPIGDALTPLDPLGTTGSAFRQSWPALPPIPVGAIPSVAGVIPGDAIAGAVVDRLRTVPAVAPVIDVLAPRVWLVVAQGCAVAVQPVGPLVAPLTGGQQPAPPPASPPPGGGNVGGSPGGGSSGGGSAGGRPAPAPAGGGSAPWQAPGSGSAGGVPPEQATVWGQVPGGSGAGVPPEGVMVYNSGPLPQPWTVPGGIRAPGNGLSVHPTDMTGQAAPLASARHPRPGVSEVIVLATLMLAFVGAQLARAWARRPARSGWHAAGAALPPRLRRLLRNLLRRLLATLDTAG</sequence>
<feature type="region of interest" description="Disordered" evidence="1">
    <location>
        <begin position="158"/>
        <end position="234"/>
    </location>
</feature>
<keyword evidence="4" id="KW-1185">Reference proteome</keyword>
<protein>
    <submittedName>
        <fullName evidence="3">Uncharacterized protein</fullName>
    </submittedName>
</protein>
<evidence type="ECO:0000256" key="1">
    <source>
        <dbReference type="SAM" id="MobiDB-lite"/>
    </source>
</evidence>
<dbReference type="EMBL" id="BJFL01000035">
    <property type="protein sequence ID" value="GDY33166.1"/>
    <property type="molecule type" value="Genomic_DNA"/>
</dbReference>
<keyword evidence="2" id="KW-0732">Signal</keyword>
<dbReference type="Proteomes" id="UP000298860">
    <property type="component" value="Unassembled WGS sequence"/>
</dbReference>
<gene>
    <name evidence="3" type="ORF">GTS_47990</name>
</gene>
<organism evidence="3 4">
    <name type="scientific">Gandjariella thermophila</name>
    <dbReference type="NCBI Taxonomy" id="1931992"/>
    <lineage>
        <taxon>Bacteria</taxon>
        <taxon>Bacillati</taxon>
        <taxon>Actinomycetota</taxon>
        <taxon>Actinomycetes</taxon>
        <taxon>Pseudonocardiales</taxon>
        <taxon>Pseudonocardiaceae</taxon>
        <taxon>Gandjariella</taxon>
    </lineage>
</organism>
<name>A0A4D4JFI6_9PSEU</name>
<dbReference type="AlphaFoldDB" id="A0A4D4JFI6"/>
<evidence type="ECO:0000313" key="3">
    <source>
        <dbReference type="EMBL" id="GDY33166.1"/>
    </source>
</evidence>
<feature type="compositionally biased region" description="Gly residues" evidence="1">
    <location>
        <begin position="174"/>
        <end position="192"/>
    </location>
</feature>
<reference evidence="4" key="1">
    <citation type="submission" date="2019-04" db="EMBL/GenBank/DDBJ databases">
        <title>Draft genome sequence of Pseudonocardiaceae bacterium SL3-2-4.</title>
        <authorList>
            <person name="Ningsih F."/>
            <person name="Yokota A."/>
            <person name="Sakai Y."/>
            <person name="Nanatani K."/>
            <person name="Yabe S."/>
            <person name="Oetari A."/>
            <person name="Sjamsuridzal W."/>
        </authorList>
    </citation>
    <scope>NUCLEOTIDE SEQUENCE [LARGE SCALE GENOMIC DNA]</scope>
    <source>
        <strain evidence="4">SL3-2-4</strain>
    </source>
</reference>
<proteinExistence type="predicted"/>
<feature type="signal peptide" evidence="2">
    <location>
        <begin position="1"/>
        <end position="34"/>
    </location>
</feature>
<feature type="chain" id="PRO_5020333107" evidence="2">
    <location>
        <begin position="35"/>
        <end position="352"/>
    </location>
</feature>
<accession>A0A4D4JFI6</accession>
<evidence type="ECO:0000313" key="4">
    <source>
        <dbReference type="Proteomes" id="UP000298860"/>
    </source>
</evidence>